<evidence type="ECO:0000313" key="2">
    <source>
        <dbReference type="EMBL" id="OOR04219.1"/>
    </source>
</evidence>
<name>A0A1S9T3G2_BACMY</name>
<reference evidence="2 3" key="1">
    <citation type="submission" date="2017-01" db="EMBL/GenBank/DDBJ databases">
        <title>Bacillus cereus isolates.</title>
        <authorList>
            <person name="Beno S.M."/>
        </authorList>
    </citation>
    <scope>NUCLEOTIDE SEQUENCE [LARGE SCALE GENOMIC DNA]</scope>
    <source>
        <strain evidence="2 3">FSL W7-1108</strain>
    </source>
</reference>
<dbReference type="Proteomes" id="UP000190696">
    <property type="component" value="Unassembled WGS sequence"/>
</dbReference>
<gene>
    <name evidence="2" type="ORF">BW900_23220</name>
</gene>
<dbReference type="EMBL" id="MUAI01000027">
    <property type="protein sequence ID" value="OOR04219.1"/>
    <property type="molecule type" value="Genomic_DNA"/>
</dbReference>
<keyword evidence="1" id="KW-0472">Membrane</keyword>
<organism evidence="2 3">
    <name type="scientific">Bacillus mycoides</name>
    <dbReference type="NCBI Taxonomy" id="1405"/>
    <lineage>
        <taxon>Bacteria</taxon>
        <taxon>Bacillati</taxon>
        <taxon>Bacillota</taxon>
        <taxon>Bacilli</taxon>
        <taxon>Bacillales</taxon>
        <taxon>Bacillaceae</taxon>
        <taxon>Bacillus</taxon>
        <taxon>Bacillus cereus group</taxon>
    </lineage>
</organism>
<evidence type="ECO:0000313" key="3">
    <source>
        <dbReference type="Proteomes" id="UP000190696"/>
    </source>
</evidence>
<evidence type="ECO:0000256" key="1">
    <source>
        <dbReference type="SAM" id="Phobius"/>
    </source>
</evidence>
<dbReference type="RefSeq" id="WP_002189205.1">
    <property type="nucleotide sequence ID" value="NZ_CP036102.1"/>
</dbReference>
<protein>
    <submittedName>
        <fullName evidence="2">Uncharacterized protein</fullName>
    </submittedName>
</protein>
<keyword evidence="1" id="KW-1133">Transmembrane helix</keyword>
<comment type="caution">
    <text evidence="2">The sequence shown here is derived from an EMBL/GenBank/DDBJ whole genome shotgun (WGS) entry which is preliminary data.</text>
</comment>
<keyword evidence="1" id="KW-0812">Transmembrane</keyword>
<accession>A0A1S9T3G2</accession>
<proteinExistence type="predicted"/>
<sequence length="88" mass="10087">MVKNLPLLIVILILDVSSSTLSTNGYFSPVIEWSLMLISIILNITAVIGLSLHVFVYQPMKRFEKIKMRPSNKIIIFEVTPHRHRVLV</sequence>
<feature type="transmembrane region" description="Helical" evidence="1">
    <location>
        <begin position="34"/>
        <end position="57"/>
    </location>
</feature>
<dbReference type="AlphaFoldDB" id="A0A1S9T3G2"/>